<evidence type="ECO:0000313" key="2">
    <source>
        <dbReference type="EMBL" id="QHT66225.1"/>
    </source>
</evidence>
<dbReference type="InterPro" id="IPR000835">
    <property type="entry name" value="HTH_MarR-typ"/>
</dbReference>
<dbReference type="Pfam" id="PF13463">
    <property type="entry name" value="HTH_27"/>
    <property type="match status" value="1"/>
</dbReference>
<dbReference type="KEGG" id="rhoz:GXP67_05895"/>
<dbReference type="Proteomes" id="UP000480178">
    <property type="component" value="Chromosome"/>
</dbReference>
<dbReference type="GO" id="GO:0003700">
    <property type="term" value="F:DNA-binding transcription factor activity"/>
    <property type="evidence" value="ECO:0007669"/>
    <property type="project" value="InterPro"/>
</dbReference>
<sequence>MGRITSAYSLYHRAAMSKTKLPSPESFYFLNGLAHLGEVKKTDLINYLFYEYTTGMEVISKLLKDNLILEKVDLADKRAKLISLTAKGKQVLNGSYIQSAKVSEMIFNGMNNDSIKLCIELLVDIEEKHSKWVPELKNKEFDEMYHTICK</sequence>
<dbReference type="InterPro" id="IPR036390">
    <property type="entry name" value="WH_DNA-bd_sf"/>
</dbReference>
<dbReference type="EMBL" id="CP048222">
    <property type="protein sequence ID" value="QHT66225.1"/>
    <property type="molecule type" value="Genomic_DNA"/>
</dbReference>
<gene>
    <name evidence="2" type="ORF">GXP67_05895</name>
</gene>
<protein>
    <submittedName>
        <fullName evidence="2">MarR family transcriptional regulator</fullName>
    </submittedName>
</protein>
<name>A0A6C0GE31_9BACT</name>
<proteinExistence type="predicted"/>
<dbReference type="RefSeq" id="WP_162442289.1">
    <property type="nucleotide sequence ID" value="NZ_CP048222.1"/>
</dbReference>
<dbReference type="Gene3D" id="1.10.10.10">
    <property type="entry name" value="Winged helix-like DNA-binding domain superfamily/Winged helix DNA-binding domain"/>
    <property type="match status" value="1"/>
</dbReference>
<organism evidence="2 3">
    <name type="scientific">Rhodocytophaga rosea</name>
    <dbReference type="NCBI Taxonomy" id="2704465"/>
    <lineage>
        <taxon>Bacteria</taxon>
        <taxon>Pseudomonadati</taxon>
        <taxon>Bacteroidota</taxon>
        <taxon>Cytophagia</taxon>
        <taxon>Cytophagales</taxon>
        <taxon>Rhodocytophagaceae</taxon>
        <taxon>Rhodocytophaga</taxon>
    </lineage>
</organism>
<feature type="domain" description="HTH marR-type" evidence="1">
    <location>
        <begin position="33"/>
        <end position="88"/>
    </location>
</feature>
<dbReference type="InterPro" id="IPR036388">
    <property type="entry name" value="WH-like_DNA-bd_sf"/>
</dbReference>
<dbReference type="AlphaFoldDB" id="A0A6C0GE31"/>
<evidence type="ECO:0000259" key="1">
    <source>
        <dbReference type="Pfam" id="PF13463"/>
    </source>
</evidence>
<reference evidence="2 3" key="1">
    <citation type="submission" date="2020-01" db="EMBL/GenBank/DDBJ databases">
        <authorList>
            <person name="Kim M.K."/>
        </authorList>
    </citation>
    <scope>NUCLEOTIDE SEQUENCE [LARGE SCALE GENOMIC DNA]</scope>
    <source>
        <strain evidence="2 3">172606-1</strain>
    </source>
</reference>
<accession>A0A6C0GE31</accession>
<keyword evidence="3" id="KW-1185">Reference proteome</keyword>
<evidence type="ECO:0000313" key="3">
    <source>
        <dbReference type="Proteomes" id="UP000480178"/>
    </source>
</evidence>
<dbReference type="SUPFAM" id="SSF46785">
    <property type="entry name" value="Winged helix' DNA-binding domain"/>
    <property type="match status" value="1"/>
</dbReference>